<sequence>MEAFQAFDLSGKTAIVTGASKGIGLAIAKQLAWAGAKVVLSSRKQEAVAATANSIGQGAIGIAANMGDMEQIAALWEEAKAAVGPIDIIVNNAAANPVFGPVEDTPEWAFQKIMAVNVQGPFELARLALPDMKTKKSGSIINISSVGGLSPEHQLGIYSVSKAALISLTKVMAKEWGQHGVRANVICPGLVQTKFSEALWGNEKILKYALAQLPLPRVGQPEEIAGLGLFLASSASAYCTGGVYTADGGFTV</sequence>
<dbReference type="PANTHER" id="PTHR43943">
    <property type="entry name" value="DEHYDROGENASE/REDUCTASE (SDR FAMILY) MEMBER 4"/>
    <property type="match status" value="1"/>
</dbReference>
<dbReference type="Gene3D" id="3.40.50.720">
    <property type="entry name" value="NAD(P)-binding Rossmann-like Domain"/>
    <property type="match status" value="1"/>
</dbReference>
<dbReference type="EMBL" id="VOOR01000007">
    <property type="protein sequence ID" value="TXB66551.1"/>
    <property type="molecule type" value="Genomic_DNA"/>
</dbReference>
<organism evidence="2 3">
    <name type="scientific">Phaeodactylibacter luteus</name>
    <dbReference type="NCBI Taxonomy" id="1564516"/>
    <lineage>
        <taxon>Bacteria</taxon>
        <taxon>Pseudomonadati</taxon>
        <taxon>Bacteroidota</taxon>
        <taxon>Saprospiria</taxon>
        <taxon>Saprospirales</taxon>
        <taxon>Haliscomenobacteraceae</taxon>
        <taxon>Phaeodactylibacter</taxon>
    </lineage>
</organism>
<name>A0A5C6RW55_9BACT</name>
<dbReference type="Proteomes" id="UP000321580">
    <property type="component" value="Unassembled WGS sequence"/>
</dbReference>
<comment type="similarity">
    <text evidence="1">Belongs to the short-chain dehydrogenases/reductases (SDR) family.</text>
</comment>
<dbReference type="NCBIfam" id="NF005559">
    <property type="entry name" value="PRK07231.1"/>
    <property type="match status" value="1"/>
</dbReference>
<dbReference type="InterPro" id="IPR036291">
    <property type="entry name" value="NAD(P)-bd_dom_sf"/>
</dbReference>
<dbReference type="AlphaFoldDB" id="A0A5C6RW55"/>
<dbReference type="Pfam" id="PF13561">
    <property type="entry name" value="adh_short_C2"/>
    <property type="match status" value="1"/>
</dbReference>
<dbReference type="PRINTS" id="PR00081">
    <property type="entry name" value="GDHRDH"/>
</dbReference>
<comment type="caution">
    <text evidence="2">The sequence shown here is derived from an EMBL/GenBank/DDBJ whole genome shotgun (WGS) entry which is preliminary data.</text>
</comment>
<dbReference type="FunFam" id="3.40.50.720:FF:000084">
    <property type="entry name" value="Short-chain dehydrogenase reductase"/>
    <property type="match status" value="1"/>
</dbReference>
<evidence type="ECO:0000256" key="1">
    <source>
        <dbReference type="ARBA" id="ARBA00006484"/>
    </source>
</evidence>
<dbReference type="RefSeq" id="WP_147166340.1">
    <property type="nucleotide sequence ID" value="NZ_VOOR01000007.1"/>
</dbReference>
<dbReference type="PRINTS" id="PR00080">
    <property type="entry name" value="SDRFAMILY"/>
</dbReference>
<keyword evidence="2" id="KW-0560">Oxidoreductase</keyword>
<proteinExistence type="inferred from homology"/>
<gene>
    <name evidence="2" type="ORF">FRY97_05015</name>
</gene>
<dbReference type="InterPro" id="IPR002347">
    <property type="entry name" value="SDR_fam"/>
</dbReference>
<dbReference type="SUPFAM" id="SSF51735">
    <property type="entry name" value="NAD(P)-binding Rossmann-fold domains"/>
    <property type="match status" value="1"/>
</dbReference>
<dbReference type="OrthoDB" id="9803333at2"/>
<dbReference type="EC" id="1.1.1.47" evidence="2"/>
<dbReference type="PANTHER" id="PTHR43943:SF2">
    <property type="entry name" value="DEHYDROGENASE_REDUCTASE 4"/>
    <property type="match status" value="1"/>
</dbReference>
<dbReference type="GO" id="GO:0047936">
    <property type="term" value="F:glucose 1-dehydrogenase [NAD(P)+] activity"/>
    <property type="evidence" value="ECO:0007669"/>
    <property type="project" value="UniProtKB-EC"/>
</dbReference>
<reference evidence="2 3" key="1">
    <citation type="submission" date="2019-08" db="EMBL/GenBank/DDBJ databases">
        <title>Genome of Phaeodactylibacter luteus.</title>
        <authorList>
            <person name="Bowman J.P."/>
        </authorList>
    </citation>
    <scope>NUCLEOTIDE SEQUENCE [LARGE SCALE GENOMIC DNA]</scope>
    <source>
        <strain evidence="2 3">KCTC 42180</strain>
    </source>
</reference>
<dbReference type="CDD" id="cd05233">
    <property type="entry name" value="SDR_c"/>
    <property type="match status" value="1"/>
</dbReference>
<accession>A0A5C6RW55</accession>
<dbReference type="PROSITE" id="PS00061">
    <property type="entry name" value="ADH_SHORT"/>
    <property type="match status" value="1"/>
</dbReference>
<evidence type="ECO:0000313" key="2">
    <source>
        <dbReference type="EMBL" id="TXB66551.1"/>
    </source>
</evidence>
<keyword evidence="3" id="KW-1185">Reference proteome</keyword>
<evidence type="ECO:0000313" key="3">
    <source>
        <dbReference type="Proteomes" id="UP000321580"/>
    </source>
</evidence>
<protein>
    <submittedName>
        <fullName evidence="2">Glucose 1-dehydrogenase</fullName>
        <ecNumber evidence="2">1.1.1.47</ecNumber>
    </submittedName>
</protein>
<dbReference type="InterPro" id="IPR020904">
    <property type="entry name" value="Sc_DH/Rdtase_CS"/>
</dbReference>